<proteinExistence type="predicted"/>
<name>A0A2N5SX10_9BASI</name>
<feature type="region of interest" description="Disordered" evidence="1">
    <location>
        <begin position="1"/>
        <end position="25"/>
    </location>
</feature>
<accession>A0A2N5SX10</accession>
<dbReference type="EMBL" id="PGCI01000745">
    <property type="protein sequence ID" value="PLW17771.1"/>
    <property type="molecule type" value="Genomic_DNA"/>
</dbReference>
<organism evidence="2 3">
    <name type="scientific">Puccinia coronata f. sp. avenae</name>
    <dbReference type="NCBI Taxonomy" id="200324"/>
    <lineage>
        <taxon>Eukaryota</taxon>
        <taxon>Fungi</taxon>
        <taxon>Dikarya</taxon>
        <taxon>Basidiomycota</taxon>
        <taxon>Pucciniomycotina</taxon>
        <taxon>Pucciniomycetes</taxon>
        <taxon>Pucciniales</taxon>
        <taxon>Pucciniaceae</taxon>
        <taxon>Puccinia</taxon>
    </lineage>
</organism>
<protein>
    <submittedName>
        <fullName evidence="2">Uncharacterized protein</fullName>
    </submittedName>
</protein>
<feature type="region of interest" description="Disordered" evidence="1">
    <location>
        <begin position="46"/>
        <end position="65"/>
    </location>
</feature>
<sequence length="121" mass="13730">CSRGPHPFTNFARTSHHRTPLTNKSGAIVRAFPRQTSARTAIVVQPVTSEGQPETMRTDDESTRPEYPFWDCESSSMQVSAPEQSFKALQLLLSLIRMASELYEHGSRRFIHLNVWSRQVG</sequence>
<comment type="caution">
    <text evidence="2">The sequence shown here is derived from an EMBL/GenBank/DDBJ whole genome shotgun (WGS) entry which is preliminary data.</text>
</comment>
<dbReference type="Proteomes" id="UP000235392">
    <property type="component" value="Unassembled WGS sequence"/>
</dbReference>
<evidence type="ECO:0000256" key="1">
    <source>
        <dbReference type="SAM" id="MobiDB-lite"/>
    </source>
</evidence>
<dbReference type="AlphaFoldDB" id="A0A2N5SX10"/>
<evidence type="ECO:0000313" key="2">
    <source>
        <dbReference type="EMBL" id="PLW17771.1"/>
    </source>
</evidence>
<reference evidence="2 3" key="1">
    <citation type="submission" date="2017-11" db="EMBL/GenBank/DDBJ databases">
        <title>De novo assembly and phasing of dikaryotic genomes from two isolates of Puccinia coronata f. sp. avenae, the causal agent of oat crown rust.</title>
        <authorList>
            <person name="Miller M.E."/>
            <person name="Zhang Y."/>
            <person name="Omidvar V."/>
            <person name="Sperschneider J."/>
            <person name="Schwessinger B."/>
            <person name="Raley C."/>
            <person name="Palmer J.M."/>
            <person name="Garnica D."/>
            <person name="Upadhyaya N."/>
            <person name="Rathjen J."/>
            <person name="Taylor J.M."/>
            <person name="Park R.F."/>
            <person name="Dodds P.N."/>
            <person name="Hirsch C.D."/>
            <person name="Kianian S.F."/>
            <person name="Figueroa M."/>
        </authorList>
    </citation>
    <scope>NUCLEOTIDE SEQUENCE [LARGE SCALE GENOMIC DNA]</scope>
    <source>
        <strain evidence="2">12SD80</strain>
    </source>
</reference>
<gene>
    <name evidence="2" type="ORF">PCASD_22117</name>
</gene>
<feature type="non-terminal residue" evidence="2">
    <location>
        <position position="1"/>
    </location>
</feature>
<evidence type="ECO:0000313" key="3">
    <source>
        <dbReference type="Proteomes" id="UP000235392"/>
    </source>
</evidence>